<dbReference type="GeneID" id="16070324"/>
<feature type="compositionally biased region" description="Acidic residues" evidence="1">
    <location>
        <begin position="246"/>
        <end position="264"/>
    </location>
</feature>
<feature type="compositionally biased region" description="Polar residues" evidence="1">
    <location>
        <begin position="1"/>
        <end position="10"/>
    </location>
</feature>
<feature type="compositionally biased region" description="Polar residues" evidence="1">
    <location>
        <begin position="31"/>
        <end position="40"/>
    </location>
</feature>
<dbReference type="PANTHER" id="PTHR11567:SF25">
    <property type="entry name" value="PROTEIN FRA10AC1"/>
    <property type="match status" value="1"/>
</dbReference>
<feature type="compositionally biased region" description="Basic and acidic residues" evidence="1">
    <location>
        <begin position="234"/>
        <end position="245"/>
    </location>
</feature>
<proteinExistence type="predicted"/>
<dbReference type="EMBL" id="GL832981">
    <property type="protein sequence ID" value="EGD78094.1"/>
    <property type="molecule type" value="Genomic_DNA"/>
</dbReference>
<dbReference type="KEGG" id="sre:PTSG_08973"/>
<dbReference type="AlphaFoldDB" id="F2ULU5"/>
<protein>
    <recommendedName>
        <fullName evidence="4">FRA10AC1 protein</fullName>
    </recommendedName>
</protein>
<evidence type="ECO:0000256" key="1">
    <source>
        <dbReference type="SAM" id="MobiDB-lite"/>
    </source>
</evidence>
<organism evidence="3">
    <name type="scientific">Salpingoeca rosetta (strain ATCC 50818 / BSB-021)</name>
    <dbReference type="NCBI Taxonomy" id="946362"/>
    <lineage>
        <taxon>Eukaryota</taxon>
        <taxon>Choanoflagellata</taxon>
        <taxon>Craspedida</taxon>
        <taxon>Salpingoecidae</taxon>
        <taxon>Salpingoeca</taxon>
    </lineage>
</organism>
<feature type="region of interest" description="Disordered" evidence="1">
    <location>
        <begin position="227"/>
        <end position="339"/>
    </location>
</feature>
<dbReference type="Proteomes" id="UP000007799">
    <property type="component" value="Unassembled WGS sequence"/>
</dbReference>
<dbReference type="OMA" id="CANTRCK"/>
<sequence>MALDFSQTLPPTEKDYDEEPPKRPKAESQLKDNVSQSAANVPSLRQAPHLPTRDDFREAFDRQQRLLHMRNNILGMTAHERHQRFIRDYVMWYGDGQAFLESQRPQVRNDYDVIAEQHRFVWDDKDTEEMDWEKQLAKRYHDKLFKEYCLVDLARYKTGQIGMRWRTEDEVFAGKGQFECGSVRCDRREGLRTWQVQFKYTEHGRTRRDLVKVRLCPRCSKRLNYKHKHARVRSNKEHKQTRGVDADDDDDDDGGGGGGDDDGPEVPADVGEKTSETTRSRNKQKRHHTKARHRHAPERQDHRARQAHSSRSSSSQQRQEPPPPLATDDDVLRATLLPE</sequence>
<evidence type="ECO:0000313" key="2">
    <source>
        <dbReference type="EMBL" id="EGD78094.1"/>
    </source>
</evidence>
<evidence type="ECO:0000313" key="3">
    <source>
        <dbReference type="Proteomes" id="UP000007799"/>
    </source>
</evidence>
<reference evidence="2" key="1">
    <citation type="submission" date="2009-08" db="EMBL/GenBank/DDBJ databases">
        <title>Annotation of Salpingoeca rosetta.</title>
        <authorList>
            <consortium name="The Broad Institute Genome Sequencing Platform"/>
            <person name="Russ C."/>
            <person name="Cuomo C."/>
            <person name="Burger G."/>
            <person name="Gray M.W."/>
            <person name="Holland P.W.H."/>
            <person name="King N."/>
            <person name="Lang F.B.F."/>
            <person name="Roger A.J."/>
            <person name="Ruiz-Trillo I."/>
            <person name="Young S.K."/>
            <person name="Zeng Q."/>
            <person name="Gargeya S."/>
            <person name="Alvarado L."/>
            <person name="Berlin A."/>
            <person name="Chapman S.B."/>
            <person name="Chen Z."/>
            <person name="Freedman E."/>
            <person name="Gellesch M."/>
            <person name="Goldberg J."/>
            <person name="Griggs A."/>
            <person name="Gujja S."/>
            <person name="Heilman E."/>
            <person name="Heiman D."/>
            <person name="Howarth C."/>
            <person name="Mehta T."/>
            <person name="Neiman D."/>
            <person name="Pearson M."/>
            <person name="Roberts A."/>
            <person name="Saif S."/>
            <person name="Shea T."/>
            <person name="Shenoy N."/>
            <person name="Sisk P."/>
            <person name="Stolte C."/>
            <person name="Sykes S."/>
            <person name="White J."/>
            <person name="Yandava C."/>
            <person name="Haas B."/>
            <person name="Nusbaum C."/>
            <person name="Birren B."/>
        </authorList>
    </citation>
    <scope>NUCLEOTIDE SEQUENCE [LARGE SCALE GENOMIC DNA]</scope>
    <source>
        <strain evidence="2">ATCC 50818</strain>
    </source>
</reference>
<feature type="compositionally biased region" description="Low complexity" evidence="1">
    <location>
        <begin position="307"/>
        <end position="319"/>
    </location>
</feature>
<name>F2ULU5_SALR5</name>
<dbReference type="eggNOG" id="KOG1297">
    <property type="taxonomic scope" value="Eukaryota"/>
</dbReference>
<keyword evidence="3" id="KW-1185">Reference proteome</keyword>
<dbReference type="InParanoid" id="F2ULU5"/>
<feature type="compositionally biased region" description="Basic and acidic residues" evidence="1">
    <location>
        <begin position="270"/>
        <end position="279"/>
    </location>
</feature>
<gene>
    <name evidence="2" type="ORF">PTSG_08973</name>
</gene>
<evidence type="ECO:0008006" key="4">
    <source>
        <dbReference type="Google" id="ProtNLM"/>
    </source>
</evidence>
<feature type="compositionally biased region" description="Basic and acidic residues" evidence="1">
    <location>
        <begin position="19"/>
        <end position="30"/>
    </location>
</feature>
<dbReference type="PANTHER" id="PTHR11567">
    <property type="entry name" value="ACID PHOSPHATASE-RELATED"/>
    <property type="match status" value="1"/>
</dbReference>
<feature type="compositionally biased region" description="Basic residues" evidence="1">
    <location>
        <begin position="280"/>
        <end position="296"/>
    </location>
</feature>
<dbReference type="RefSeq" id="XP_004989770.1">
    <property type="nucleotide sequence ID" value="XM_004989713.1"/>
</dbReference>
<dbReference type="InterPro" id="IPR050645">
    <property type="entry name" value="Histidine_acid_phosphatase"/>
</dbReference>
<dbReference type="Pfam" id="PF09725">
    <property type="entry name" value="Fra10Ac1"/>
    <property type="match status" value="1"/>
</dbReference>
<feature type="region of interest" description="Disordered" evidence="1">
    <location>
        <begin position="1"/>
        <end position="54"/>
    </location>
</feature>
<dbReference type="OrthoDB" id="197967at2759"/>
<dbReference type="GO" id="GO:0016791">
    <property type="term" value="F:phosphatase activity"/>
    <property type="evidence" value="ECO:0007669"/>
    <property type="project" value="TreeGrafter"/>
</dbReference>
<accession>F2ULU5</accession>
<dbReference type="InterPro" id="IPR019129">
    <property type="entry name" value="Folate-sensitive_fs_Fra10Ac1"/>
</dbReference>
<dbReference type="STRING" id="946362.F2ULU5"/>
<dbReference type="FunCoup" id="F2ULU5">
    <property type="interactions" value="759"/>
</dbReference>